<dbReference type="Proteomes" id="UP000198462">
    <property type="component" value="Unassembled WGS sequence"/>
</dbReference>
<dbReference type="Gene3D" id="1.10.630.10">
    <property type="entry name" value="Cytochrome P450"/>
    <property type="match status" value="1"/>
</dbReference>
<evidence type="ECO:0000256" key="2">
    <source>
        <dbReference type="ARBA" id="ARBA00022617"/>
    </source>
</evidence>
<comment type="caution">
    <text evidence="9">The sequence shown here is derived from an EMBL/GenBank/DDBJ whole genome shotgun (WGS) entry which is preliminary data.</text>
</comment>
<dbReference type="OrthoDB" id="5522954at2"/>
<evidence type="ECO:0000256" key="6">
    <source>
        <dbReference type="ARBA" id="ARBA00023033"/>
    </source>
</evidence>
<dbReference type="Pfam" id="PF00067">
    <property type="entry name" value="p450"/>
    <property type="match status" value="1"/>
</dbReference>
<evidence type="ECO:0000256" key="7">
    <source>
        <dbReference type="ARBA" id="ARBA00043906"/>
    </source>
</evidence>
<dbReference type="GO" id="GO:0036199">
    <property type="term" value="F:cholest-4-en-3-one 26-monooxygenase activity"/>
    <property type="evidence" value="ECO:0007669"/>
    <property type="project" value="TreeGrafter"/>
</dbReference>
<dbReference type="SUPFAM" id="SSF48264">
    <property type="entry name" value="Cytochrome P450"/>
    <property type="match status" value="1"/>
</dbReference>
<keyword evidence="6 8" id="KW-0503">Monooxygenase</keyword>
<dbReference type="PRINTS" id="PR00385">
    <property type="entry name" value="P450"/>
</dbReference>
<comment type="similarity">
    <text evidence="1 8">Belongs to the cytochrome P450 family.</text>
</comment>
<dbReference type="RefSeq" id="WP_088713658.1">
    <property type="nucleotide sequence ID" value="NZ_NFZT01000007.1"/>
</dbReference>
<evidence type="ECO:0000256" key="3">
    <source>
        <dbReference type="ARBA" id="ARBA00022723"/>
    </source>
</evidence>
<evidence type="ECO:0000256" key="1">
    <source>
        <dbReference type="ARBA" id="ARBA00010617"/>
    </source>
</evidence>
<evidence type="ECO:0000256" key="5">
    <source>
        <dbReference type="ARBA" id="ARBA00023004"/>
    </source>
</evidence>
<dbReference type="InterPro" id="IPR017972">
    <property type="entry name" value="Cyt_P450_CS"/>
</dbReference>
<keyword evidence="10" id="KW-1185">Reference proteome</keyword>
<organism evidence="9 10">
    <name type="scientific">Pacificimonas flava</name>
    <dbReference type="NCBI Taxonomy" id="1234595"/>
    <lineage>
        <taxon>Bacteria</taxon>
        <taxon>Pseudomonadati</taxon>
        <taxon>Pseudomonadota</taxon>
        <taxon>Alphaproteobacteria</taxon>
        <taxon>Sphingomonadales</taxon>
        <taxon>Sphingosinicellaceae</taxon>
        <taxon>Pacificimonas</taxon>
    </lineage>
</organism>
<protein>
    <submittedName>
        <fullName evidence="9">Cytochrome P450</fullName>
    </submittedName>
</protein>
<keyword evidence="2 8" id="KW-0349">Heme</keyword>
<sequence>MADNPFPGFSTDGIDNRLVNPDVMAQPDDIHDVYRRLRAEDPVHWAEPTGFRPFWAITKHDDIKAIGKANETFTNSQRTYLAPAENEEHMLQMTGDTHLFRTLVDLDDPLHRHIRAVTNEWFKPGSLKKTEDSIREIARDHVERMASLGGECDFVNEVALFYPLRVVMKILGIPPEDELMMLQMTQETFGAADPDVVARSQRITSGGTGTMATSGEQAVDLIALAQSFFEYFGKVIADRKQNPRDDVATVIANAEIEGEPMDLHHQLSYFVIVATAGHDTTSSSTSGGLLQLIRNPEQLQKLKDEPKLMMQAVEEMIRWETPVKHFMRTCQEDFELRGRTIRKGDGVCLFYWSGNRDEDVFEDPYRFDVERRPNQQIAFGFGVHQCLGLHLARLEMRVLFEELVPRLKHIELAGDPAWTRSNFVSGLKRLPIRYEMS</sequence>
<dbReference type="EMBL" id="NFZT01000007">
    <property type="protein sequence ID" value="OWV31864.1"/>
    <property type="molecule type" value="Genomic_DNA"/>
</dbReference>
<dbReference type="InterPro" id="IPR001128">
    <property type="entry name" value="Cyt_P450"/>
</dbReference>
<dbReference type="GO" id="GO:0020037">
    <property type="term" value="F:heme binding"/>
    <property type="evidence" value="ECO:0007669"/>
    <property type="project" value="InterPro"/>
</dbReference>
<dbReference type="PROSITE" id="PS00086">
    <property type="entry name" value="CYTOCHROME_P450"/>
    <property type="match status" value="1"/>
</dbReference>
<evidence type="ECO:0000313" key="10">
    <source>
        <dbReference type="Proteomes" id="UP000198462"/>
    </source>
</evidence>
<dbReference type="PANTHER" id="PTHR46696:SF4">
    <property type="entry name" value="BIOTIN BIOSYNTHESIS CYTOCHROME P450"/>
    <property type="match status" value="1"/>
</dbReference>
<comment type="function">
    <text evidence="7">Cytochromes P450 are a group of heme-thiolate monooxygenases. They oxidize a variety of structurally unrelated compounds, including steroids, fatty acids, and xenobiotics.</text>
</comment>
<dbReference type="FunFam" id="1.10.630.10:FF:000018">
    <property type="entry name" value="Cytochrome P450 monooxygenase"/>
    <property type="match status" value="1"/>
</dbReference>
<evidence type="ECO:0000256" key="4">
    <source>
        <dbReference type="ARBA" id="ARBA00023002"/>
    </source>
</evidence>
<dbReference type="PRINTS" id="PR00359">
    <property type="entry name" value="BP450"/>
</dbReference>
<reference evidence="10" key="1">
    <citation type="submission" date="2017-05" db="EMBL/GenBank/DDBJ databases">
        <authorList>
            <person name="Lin X."/>
        </authorList>
    </citation>
    <scope>NUCLEOTIDE SEQUENCE [LARGE SCALE GENOMIC DNA]</scope>
    <source>
        <strain evidence="10">JLT2012</strain>
    </source>
</reference>
<gene>
    <name evidence="9" type="ORF">B5C34_15290</name>
</gene>
<proteinExistence type="inferred from homology"/>
<keyword evidence="5 8" id="KW-0408">Iron</keyword>
<dbReference type="GO" id="GO:0005506">
    <property type="term" value="F:iron ion binding"/>
    <property type="evidence" value="ECO:0007669"/>
    <property type="project" value="InterPro"/>
</dbReference>
<accession>A0A219B0Y4</accession>
<name>A0A219B0Y4_9SPHN</name>
<keyword evidence="3 8" id="KW-0479">Metal-binding</keyword>
<keyword evidence="4 8" id="KW-0560">Oxidoreductase</keyword>
<dbReference type="InterPro" id="IPR036396">
    <property type="entry name" value="Cyt_P450_sf"/>
</dbReference>
<evidence type="ECO:0000313" key="9">
    <source>
        <dbReference type="EMBL" id="OWV31864.1"/>
    </source>
</evidence>
<dbReference type="GO" id="GO:0008395">
    <property type="term" value="F:steroid hydroxylase activity"/>
    <property type="evidence" value="ECO:0007669"/>
    <property type="project" value="TreeGrafter"/>
</dbReference>
<dbReference type="PANTHER" id="PTHR46696">
    <property type="entry name" value="P450, PUTATIVE (EUROFUNG)-RELATED"/>
    <property type="match status" value="1"/>
</dbReference>
<evidence type="ECO:0000256" key="8">
    <source>
        <dbReference type="RuleBase" id="RU000461"/>
    </source>
</evidence>
<dbReference type="InterPro" id="IPR002397">
    <property type="entry name" value="Cyt_P450_B"/>
</dbReference>
<dbReference type="GO" id="GO:0006707">
    <property type="term" value="P:cholesterol catabolic process"/>
    <property type="evidence" value="ECO:0007669"/>
    <property type="project" value="TreeGrafter"/>
</dbReference>
<dbReference type="CDD" id="cd11033">
    <property type="entry name" value="CYP142-like"/>
    <property type="match status" value="1"/>
</dbReference>
<dbReference type="AlphaFoldDB" id="A0A219B0Y4"/>